<protein>
    <recommendedName>
        <fullName evidence="3">Enamine deaminase RidA, house cleaning of reactive enamine intermediates, YjgF/YER057c/UK114 family</fullName>
    </recommendedName>
</protein>
<evidence type="ECO:0000256" key="1">
    <source>
        <dbReference type="ARBA" id="ARBA00010552"/>
    </source>
</evidence>
<sequence length="128" mass="13469">MPTLDFPGPPALNGYSQAVVVAAGSRLIHTSGQVAIDADGTIPEGWEAQTRLVFRNLGEVLASAGATWADVVKLTWFVTDTTDLATVRKVRDEFVDVTRPPASSLVQVAGLFRPGLLVEVEAVAAVPA</sequence>
<dbReference type="InterPro" id="IPR035959">
    <property type="entry name" value="RutC-like_sf"/>
</dbReference>
<organism evidence="2">
    <name type="scientific">Actinoplanes campanulatus</name>
    <dbReference type="NCBI Taxonomy" id="113559"/>
    <lineage>
        <taxon>Bacteria</taxon>
        <taxon>Bacillati</taxon>
        <taxon>Actinomycetota</taxon>
        <taxon>Actinomycetes</taxon>
        <taxon>Micromonosporales</taxon>
        <taxon>Micromonosporaceae</taxon>
        <taxon>Actinoplanes</taxon>
    </lineage>
</organism>
<dbReference type="Pfam" id="PF01042">
    <property type="entry name" value="Ribonuc_L-PSP"/>
    <property type="match status" value="1"/>
</dbReference>
<gene>
    <name evidence="2" type="ORF">Aca07nite_53530</name>
</gene>
<dbReference type="CDD" id="cd00448">
    <property type="entry name" value="YjgF_YER057c_UK114_family"/>
    <property type="match status" value="1"/>
</dbReference>
<dbReference type="Gene3D" id="3.30.1330.40">
    <property type="entry name" value="RutC-like"/>
    <property type="match status" value="1"/>
</dbReference>
<proteinExistence type="inferred from homology"/>
<dbReference type="SUPFAM" id="SSF55298">
    <property type="entry name" value="YjgF-like"/>
    <property type="match status" value="1"/>
</dbReference>
<dbReference type="PANTHER" id="PTHR11803">
    <property type="entry name" value="2-IMINOBUTANOATE/2-IMINOPROPANOATE DEAMINASE RIDA"/>
    <property type="match status" value="1"/>
</dbReference>
<name>A0ABQ3WPE7_9ACTN</name>
<dbReference type="RefSeq" id="WP_204298186.1">
    <property type="nucleotide sequence ID" value="NZ_BAAAGQ010000014.1"/>
</dbReference>
<comment type="similarity">
    <text evidence="1">Belongs to the RutC family.</text>
</comment>
<evidence type="ECO:0000313" key="2">
    <source>
        <dbReference type="EMBL" id="GID48078.1"/>
    </source>
</evidence>
<dbReference type="InterPro" id="IPR006175">
    <property type="entry name" value="YjgF/YER057c/UK114"/>
</dbReference>
<comment type="caution">
    <text evidence="2">The sequence shown here is derived from an EMBL/GenBank/DDBJ whole genome shotgun (WGS) entry which is preliminary data.</text>
</comment>
<reference evidence="2" key="1">
    <citation type="submission" date="2021-01" db="EMBL/GenBank/DDBJ databases">
        <title>Whole genome shotgun sequence of Actinoplanes capillaceus NBRC 16408.</title>
        <authorList>
            <person name="Komaki H."/>
            <person name="Tamura T."/>
        </authorList>
    </citation>
    <scope>NUCLEOTIDE SEQUENCE [LARGE SCALE GENOMIC DNA]</scope>
    <source>
        <strain evidence="2">NBRC 16408</strain>
    </source>
</reference>
<dbReference type="EMBL" id="BOMF01000101">
    <property type="protein sequence ID" value="GID48078.1"/>
    <property type="molecule type" value="Genomic_DNA"/>
</dbReference>
<dbReference type="PANTHER" id="PTHR11803:SF58">
    <property type="entry name" value="PROTEIN HMF1-RELATED"/>
    <property type="match status" value="1"/>
</dbReference>
<accession>A0ABQ3WPE7</accession>
<evidence type="ECO:0008006" key="3">
    <source>
        <dbReference type="Google" id="ProtNLM"/>
    </source>
</evidence>